<feature type="transmembrane region" description="Helical" evidence="5">
    <location>
        <begin position="83"/>
        <end position="104"/>
    </location>
</feature>
<dbReference type="OrthoDB" id="7743618at2"/>
<accession>A0A1I6TPL1</accession>
<reference evidence="7" key="1">
    <citation type="submission" date="2016-10" db="EMBL/GenBank/DDBJ databases">
        <authorList>
            <person name="Varghese N."/>
            <person name="Submissions S."/>
        </authorList>
    </citation>
    <scope>NUCLEOTIDE SEQUENCE [LARGE SCALE GENOMIC DNA]</scope>
    <source>
        <strain evidence="7">DSM 26894</strain>
    </source>
</reference>
<dbReference type="AlphaFoldDB" id="A0A1I6TPL1"/>
<organism evidence="6 7">
    <name type="scientific">Alloyangia pacifica</name>
    <dbReference type="NCBI Taxonomy" id="311180"/>
    <lineage>
        <taxon>Bacteria</taxon>
        <taxon>Pseudomonadati</taxon>
        <taxon>Pseudomonadota</taxon>
        <taxon>Alphaproteobacteria</taxon>
        <taxon>Rhodobacterales</taxon>
        <taxon>Roseobacteraceae</taxon>
        <taxon>Alloyangia</taxon>
    </lineage>
</organism>
<dbReference type="Proteomes" id="UP000199392">
    <property type="component" value="Unassembled WGS sequence"/>
</dbReference>
<evidence type="ECO:0000256" key="1">
    <source>
        <dbReference type="ARBA" id="ARBA00004370"/>
    </source>
</evidence>
<dbReference type="EMBL" id="FOZW01000006">
    <property type="protein sequence ID" value="SFS91189.1"/>
    <property type="molecule type" value="Genomic_DNA"/>
</dbReference>
<dbReference type="STRING" id="311180.SAMN04488050_106256"/>
<gene>
    <name evidence="6" type="ORF">SAMN04488050_106256</name>
</gene>
<keyword evidence="4 5" id="KW-0472">Membrane</keyword>
<dbReference type="PANTHER" id="PTHR35371">
    <property type="entry name" value="INNER MEMBRANE PROTEIN"/>
    <property type="match status" value="1"/>
</dbReference>
<dbReference type="Gene3D" id="1.20.120.550">
    <property type="entry name" value="Membrane associated eicosanoid/glutathione metabolism-like domain"/>
    <property type="match status" value="1"/>
</dbReference>
<dbReference type="PANTHER" id="PTHR35371:SF1">
    <property type="entry name" value="BLR7753 PROTEIN"/>
    <property type="match status" value="1"/>
</dbReference>
<feature type="transmembrane region" description="Helical" evidence="5">
    <location>
        <begin position="110"/>
        <end position="128"/>
    </location>
</feature>
<evidence type="ECO:0000256" key="2">
    <source>
        <dbReference type="ARBA" id="ARBA00022692"/>
    </source>
</evidence>
<dbReference type="RefSeq" id="WP_092424976.1">
    <property type="nucleotide sequence ID" value="NZ_FNCL01000006.1"/>
</dbReference>
<protein>
    <submittedName>
        <fullName evidence="6">Uncharacterized conserved protein, MAPEG superfamily</fullName>
    </submittedName>
</protein>
<evidence type="ECO:0000313" key="6">
    <source>
        <dbReference type="EMBL" id="SFS91189.1"/>
    </source>
</evidence>
<dbReference type="Pfam" id="PF01124">
    <property type="entry name" value="MAPEG"/>
    <property type="match status" value="1"/>
</dbReference>
<evidence type="ECO:0000256" key="4">
    <source>
        <dbReference type="ARBA" id="ARBA00023136"/>
    </source>
</evidence>
<keyword evidence="7" id="KW-1185">Reference proteome</keyword>
<dbReference type="SUPFAM" id="SSF161084">
    <property type="entry name" value="MAPEG domain-like"/>
    <property type="match status" value="1"/>
</dbReference>
<dbReference type="GO" id="GO:0016020">
    <property type="term" value="C:membrane"/>
    <property type="evidence" value="ECO:0007669"/>
    <property type="project" value="UniProtKB-SubCell"/>
</dbReference>
<sequence length="129" mass="14094">MTPELLALTLATLLQIAQMALYSVLAQRQVGSRYAASPRDEGRELSGLAGRAQRAMNNHFEGLLLFAIAVMLVTYTDQTGKGTALCALVYLCARLLYVPAYLFGWAPWRSLIWAIGLLATTLMLLGALF</sequence>
<keyword evidence="3 5" id="KW-1133">Transmembrane helix</keyword>
<proteinExistence type="predicted"/>
<evidence type="ECO:0000313" key="7">
    <source>
        <dbReference type="Proteomes" id="UP000199392"/>
    </source>
</evidence>
<keyword evidence="2 5" id="KW-0812">Transmembrane</keyword>
<comment type="subcellular location">
    <subcellularLocation>
        <location evidence="1">Membrane</location>
    </subcellularLocation>
</comment>
<name>A0A1I6TPL1_9RHOB</name>
<evidence type="ECO:0000256" key="5">
    <source>
        <dbReference type="SAM" id="Phobius"/>
    </source>
</evidence>
<dbReference type="InterPro" id="IPR023352">
    <property type="entry name" value="MAPEG-like_dom_sf"/>
</dbReference>
<evidence type="ECO:0000256" key="3">
    <source>
        <dbReference type="ARBA" id="ARBA00022989"/>
    </source>
</evidence>
<dbReference type="InterPro" id="IPR001129">
    <property type="entry name" value="Membr-assoc_MAPEG"/>
</dbReference>